<dbReference type="GO" id="GO:0008270">
    <property type="term" value="F:zinc ion binding"/>
    <property type="evidence" value="ECO:0007669"/>
    <property type="project" value="UniProtKB-KW"/>
</dbReference>
<reference evidence="10" key="1">
    <citation type="submission" date="2022-11" db="UniProtKB">
        <authorList>
            <consortium name="EnsemblMetazoa"/>
        </authorList>
    </citation>
    <scope>IDENTIFICATION</scope>
</reference>
<evidence type="ECO:0000259" key="9">
    <source>
        <dbReference type="PROSITE" id="PS50144"/>
    </source>
</evidence>
<dbReference type="InterPro" id="IPR049342">
    <property type="entry name" value="TRAF1-6_MATH_dom"/>
</dbReference>
<keyword evidence="3" id="KW-0479">Metal-binding</keyword>
<keyword evidence="4 6" id="KW-0863">Zinc-finger</keyword>
<dbReference type="SUPFAM" id="SSF57850">
    <property type="entry name" value="RING/U-box"/>
    <property type="match status" value="1"/>
</dbReference>
<dbReference type="GO" id="GO:0005737">
    <property type="term" value="C:cytoplasm"/>
    <property type="evidence" value="ECO:0007669"/>
    <property type="project" value="UniProtKB-SubCell"/>
</dbReference>
<dbReference type="InterPro" id="IPR013083">
    <property type="entry name" value="Znf_RING/FYVE/PHD"/>
</dbReference>
<dbReference type="Pfam" id="PF13923">
    <property type="entry name" value="zf-C3HC4_2"/>
    <property type="match status" value="1"/>
</dbReference>
<dbReference type="Gene3D" id="2.60.210.10">
    <property type="entry name" value="Apoptosis, Tumor Necrosis Factor Receptor Associated Protein 2, Chain A"/>
    <property type="match status" value="1"/>
</dbReference>
<dbReference type="PROSITE" id="PS00518">
    <property type="entry name" value="ZF_RING_1"/>
    <property type="match status" value="1"/>
</dbReference>
<dbReference type="InterPro" id="IPR012227">
    <property type="entry name" value="TNF_rcpt-assoc_TRAF_met"/>
</dbReference>
<dbReference type="EnsemblMetazoa" id="XM_028656810.1">
    <property type="protein sequence ID" value="XP_028512611.1"/>
    <property type="gene ID" value="LOC110231578"/>
</dbReference>
<dbReference type="OMA" id="SNEGCHE"/>
<dbReference type="InterPro" id="IPR001841">
    <property type="entry name" value="Znf_RING"/>
</dbReference>
<dbReference type="PIRSF" id="PIRSF015614">
    <property type="entry name" value="TRAF"/>
    <property type="match status" value="1"/>
</dbReference>
<dbReference type="PANTHER" id="PTHR10131">
    <property type="entry name" value="TNF RECEPTOR ASSOCIATED FACTOR"/>
    <property type="match status" value="1"/>
</dbReference>
<dbReference type="SMART" id="SM00184">
    <property type="entry name" value="RING"/>
    <property type="match status" value="1"/>
</dbReference>
<comment type="subcellular location">
    <subcellularLocation>
        <location evidence="1">Cytoplasm</location>
    </subcellularLocation>
</comment>
<dbReference type="PROSITE" id="PS50144">
    <property type="entry name" value="MATH"/>
    <property type="match status" value="1"/>
</dbReference>
<dbReference type="AlphaFoldDB" id="A0A913YDP5"/>
<dbReference type="GO" id="GO:0043122">
    <property type="term" value="P:regulation of canonical NF-kappaB signal transduction"/>
    <property type="evidence" value="ECO:0007669"/>
    <property type="project" value="TreeGrafter"/>
</dbReference>
<keyword evidence="5" id="KW-0862">Zinc</keyword>
<dbReference type="GO" id="GO:0031625">
    <property type="term" value="F:ubiquitin protein ligase binding"/>
    <property type="evidence" value="ECO:0007669"/>
    <property type="project" value="TreeGrafter"/>
</dbReference>
<dbReference type="Gene3D" id="3.30.40.10">
    <property type="entry name" value="Zinc/RING finger domain, C3HC4 (zinc finger)"/>
    <property type="match status" value="1"/>
</dbReference>
<evidence type="ECO:0008006" key="12">
    <source>
        <dbReference type="Google" id="ProtNLM"/>
    </source>
</evidence>
<dbReference type="PANTHER" id="PTHR10131:SF94">
    <property type="entry name" value="TNF RECEPTOR-ASSOCIATED FACTOR 4"/>
    <property type="match status" value="1"/>
</dbReference>
<name>A0A913YDP5_EXADI</name>
<dbReference type="GO" id="GO:0007165">
    <property type="term" value="P:signal transduction"/>
    <property type="evidence" value="ECO:0007669"/>
    <property type="project" value="InterPro"/>
</dbReference>
<dbReference type="RefSeq" id="XP_028512611.1">
    <property type="nucleotide sequence ID" value="XM_028656810.1"/>
</dbReference>
<keyword evidence="11" id="KW-1185">Reference proteome</keyword>
<evidence type="ECO:0000313" key="11">
    <source>
        <dbReference type="Proteomes" id="UP000887567"/>
    </source>
</evidence>
<dbReference type="InterPro" id="IPR017907">
    <property type="entry name" value="Znf_RING_CS"/>
</dbReference>
<dbReference type="InterPro" id="IPR002083">
    <property type="entry name" value="MATH/TRAF_dom"/>
</dbReference>
<dbReference type="GeneID" id="110231578"/>
<accession>A0A913YDP5</accession>
<feature type="domain" description="RING-type" evidence="8">
    <location>
        <begin position="25"/>
        <end position="63"/>
    </location>
</feature>
<evidence type="ECO:0000256" key="4">
    <source>
        <dbReference type="ARBA" id="ARBA00022771"/>
    </source>
</evidence>
<dbReference type="SMART" id="SM00061">
    <property type="entry name" value="MATH"/>
    <property type="match status" value="1"/>
</dbReference>
<evidence type="ECO:0000256" key="5">
    <source>
        <dbReference type="ARBA" id="ARBA00022833"/>
    </source>
</evidence>
<dbReference type="Proteomes" id="UP000887567">
    <property type="component" value="Unplaced"/>
</dbReference>
<evidence type="ECO:0000256" key="6">
    <source>
        <dbReference type="PROSITE-ProRule" id="PRU00175"/>
    </source>
</evidence>
<evidence type="ECO:0000256" key="1">
    <source>
        <dbReference type="ARBA" id="ARBA00004496"/>
    </source>
</evidence>
<protein>
    <recommendedName>
        <fullName evidence="12">TNF receptor-associated factor</fullName>
    </recommendedName>
</protein>
<feature type="coiled-coil region" evidence="7">
    <location>
        <begin position="150"/>
        <end position="206"/>
    </location>
</feature>
<evidence type="ECO:0000256" key="3">
    <source>
        <dbReference type="ARBA" id="ARBA00022723"/>
    </source>
</evidence>
<evidence type="ECO:0000313" key="10">
    <source>
        <dbReference type="EnsemblMetazoa" id="XP_028512611.1"/>
    </source>
</evidence>
<dbReference type="Pfam" id="PF21355">
    <property type="entry name" value="TRAF-mep_MATH"/>
    <property type="match status" value="1"/>
</dbReference>
<evidence type="ECO:0000259" key="8">
    <source>
        <dbReference type="PROSITE" id="PS50089"/>
    </source>
</evidence>
<feature type="domain" description="MATH" evidence="9">
    <location>
        <begin position="225"/>
        <end position="374"/>
    </location>
</feature>
<dbReference type="InterPro" id="IPR008974">
    <property type="entry name" value="TRAF-like"/>
</dbReference>
<sequence>MASNAELPSGYDYEFVVQVPEDYICSICHLAMLKPVQTRCGHRFCKGCLDAALQRKRKCPLDNEFLTSKQIFEDKATERQILSLKIKCPNHCDWQGEMRDVKIHDEKCPLTIVVCSYGGIGCNFKGPRRSLSDHYKSNLVDHLTITTQQLLTLQDENINLKKQVLELKASSLEDINDLKKQVLELKASSSENINDLKKQVLELRASSSENINDLNKQFLELKASGYSYTWKLNDFSKQLQLARQEDRNIELYSETFYTHKYGYKLKLKLYPNGNGDGEGTHASVFMIIMRGEYDAILTWPFNWKTKFVLLDQKLDHSMRKNIDSGYSIPDTSKCYQRPTTNENVGIGHPKFVSHETLKTENYVVDGAVFIKLELDSSVQN</sequence>
<dbReference type="CDD" id="cd00270">
    <property type="entry name" value="MATH_TRAF_C"/>
    <property type="match status" value="1"/>
</dbReference>
<dbReference type="FunFam" id="3.30.40.10:FF:000179">
    <property type="entry name" value="TNF receptor-associated factor"/>
    <property type="match status" value="1"/>
</dbReference>
<dbReference type="PROSITE" id="PS50089">
    <property type="entry name" value="ZF_RING_2"/>
    <property type="match status" value="1"/>
</dbReference>
<keyword evidence="2" id="KW-0963">Cytoplasm</keyword>
<keyword evidence="7" id="KW-0175">Coiled coil</keyword>
<organism evidence="10 11">
    <name type="scientific">Exaiptasia diaphana</name>
    <name type="common">Tropical sea anemone</name>
    <name type="synonym">Aiptasia pulchella</name>
    <dbReference type="NCBI Taxonomy" id="2652724"/>
    <lineage>
        <taxon>Eukaryota</taxon>
        <taxon>Metazoa</taxon>
        <taxon>Cnidaria</taxon>
        <taxon>Anthozoa</taxon>
        <taxon>Hexacorallia</taxon>
        <taxon>Actiniaria</taxon>
        <taxon>Aiptasiidae</taxon>
        <taxon>Exaiptasia</taxon>
    </lineage>
</organism>
<dbReference type="SUPFAM" id="SSF49599">
    <property type="entry name" value="TRAF domain-like"/>
    <property type="match status" value="2"/>
</dbReference>
<dbReference type="OrthoDB" id="6475149at2759"/>
<evidence type="ECO:0000256" key="2">
    <source>
        <dbReference type="ARBA" id="ARBA00022490"/>
    </source>
</evidence>
<dbReference type="GO" id="GO:0042981">
    <property type="term" value="P:regulation of apoptotic process"/>
    <property type="evidence" value="ECO:0007669"/>
    <property type="project" value="InterPro"/>
</dbReference>
<evidence type="ECO:0000256" key="7">
    <source>
        <dbReference type="SAM" id="Coils"/>
    </source>
</evidence>
<dbReference type="GO" id="GO:0005164">
    <property type="term" value="F:tumor necrosis factor receptor binding"/>
    <property type="evidence" value="ECO:0007669"/>
    <property type="project" value="TreeGrafter"/>
</dbReference>
<proteinExistence type="predicted"/>